<dbReference type="RefSeq" id="WP_154484490.1">
    <property type="nucleotide sequence ID" value="NZ_VULR01000011.1"/>
</dbReference>
<accession>A0A844FIL9</accession>
<organism evidence="3 4">
    <name type="scientific">Anaerosalibacter bizertensis</name>
    <dbReference type="NCBI Taxonomy" id="932217"/>
    <lineage>
        <taxon>Bacteria</taxon>
        <taxon>Bacillati</taxon>
        <taxon>Bacillota</taxon>
        <taxon>Tissierellia</taxon>
        <taxon>Tissierellales</taxon>
        <taxon>Sporanaerobacteraceae</taxon>
        <taxon>Anaerosalibacter</taxon>
    </lineage>
</organism>
<dbReference type="GO" id="GO:0008168">
    <property type="term" value="F:methyltransferase activity"/>
    <property type="evidence" value="ECO:0007669"/>
    <property type="project" value="UniProtKB-KW"/>
</dbReference>
<keyword evidence="1 3" id="KW-0808">Transferase</keyword>
<dbReference type="GO" id="GO:0032259">
    <property type="term" value="P:methylation"/>
    <property type="evidence" value="ECO:0007669"/>
    <property type="project" value="UniProtKB-KW"/>
</dbReference>
<dbReference type="PANTHER" id="PTHR43861:SF6">
    <property type="entry name" value="METHYLTRANSFERASE TYPE 11"/>
    <property type="match status" value="1"/>
</dbReference>
<sequence>MNCYEEFALYYDELMDDVDYKGWFLYIKDIFTRFDVEPKEVLEMACGTGNLTYYLCKEGYNVTGFDMSEEMLSIAYNKLLHFKNLKLLKQNMNDFKMSKQFDSIVSICDSINYILNKDELLKIFKNVYEHLKEDGLFIFDINSYYKLSEIIGDNTFVEDRDDIYYVWQNYFDKASSLAQFNLDFFIKDEDGSYMRFDEEHIERAYQIEEIESILKEAGFKGIKKYEAFTFNTPKNNSERINFVAKK</sequence>
<dbReference type="InterPro" id="IPR029063">
    <property type="entry name" value="SAM-dependent_MTases_sf"/>
</dbReference>
<gene>
    <name evidence="3" type="ORF">FYJ27_08725</name>
</gene>
<name>A0A844FIL9_9FIRM</name>
<dbReference type="EMBL" id="VULR01000011">
    <property type="protein sequence ID" value="MSS43810.1"/>
    <property type="molecule type" value="Genomic_DNA"/>
</dbReference>
<dbReference type="InterPro" id="IPR041698">
    <property type="entry name" value="Methyltransf_25"/>
</dbReference>
<evidence type="ECO:0000313" key="3">
    <source>
        <dbReference type="EMBL" id="MSS43810.1"/>
    </source>
</evidence>
<dbReference type="SUPFAM" id="SSF53335">
    <property type="entry name" value="S-adenosyl-L-methionine-dependent methyltransferases"/>
    <property type="match status" value="1"/>
</dbReference>
<dbReference type="OrthoDB" id="9811589at2"/>
<dbReference type="PANTHER" id="PTHR43861">
    <property type="entry name" value="TRANS-ACONITATE 2-METHYLTRANSFERASE-RELATED"/>
    <property type="match status" value="1"/>
</dbReference>
<dbReference type="Proteomes" id="UP000462760">
    <property type="component" value="Unassembled WGS sequence"/>
</dbReference>
<dbReference type="Pfam" id="PF13649">
    <property type="entry name" value="Methyltransf_25"/>
    <property type="match status" value="1"/>
</dbReference>
<protein>
    <submittedName>
        <fullName evidence="3">Class I SAM-dependent methyltransferase</fullName>
    </submittedName>
</protein>
<reference evidence="3 4" key="1">
    <citation type="submission" date="2019-08" db="EMBL/GenBank/DDBJ databases">
        <title>In-depth cultivation of the pig gut microbiome towards novel bacterial diversity and tailored functional studies.</title>
        <authorList>
            <person name="Wylensek D."/>
            <person name="Hitch T.C.A."/>
            <person name="Clavel T."/>
        </authorList>
    </citation>
    <scope>NUCLEOTIDE SEQUENCE [LARGE SCALE GENOMIC DNA]</scope>
    <source>
        <strain evidence="3 4">Med78-601-WT-4W-RMD-3</strain>
    </source>
</reference>
<keyword evidence="3" id="KW-0489">Methyltransferase</keyword>
<evidence type="ECO:0000259" key="2">
    <source>
        <dbReference type="Pfam" id="PF13649"/>
    </source>
</evidence>
<proteinExistence type="predicted"/>
<evidence type="ECO:0000256" key="1">
    <source>
        <dbReference type="ARBA" id="ARBA00022679"/>
    </source>
</evidence>
<comment type="caution">
    <text evidence="3">The sequence shown here is derived from an EMBL/GenBank/DDBJ whole genome shotgun (WGS) entry which is preliminary data.</text>
</comment>
<dbReference type="Gene3D" id="3.40.50.150">
    <property type="entry name" value="Vaccinia Virus protein VP39"/>
    <property type="match status" value="1"/>
</dbReference>
<dbReference type="CDD" id="cd02440">
    <property type="entry name" value="AdoMet_MTases"/>
    <property type="match status" value="1"/>
</dbReference>
<dbReference type="Gene3D" id="2.20.25.110">
    <property type="entry name" value="S-adenosyl-L-methionine-dependent methyltransferases"/>
    <property type="match status" value="1"/>
</dbReference>
<evidence type="ECO:0000313" key="4">
    <source>
        <dbReference type="Proteomes" id="UP000462760"/>
    </source>
</evidence>
<feature type="domain" description="Methyltransferase" evidence="2">
    <location>
        <begin position="41"/>
        <end position="135"/>
    </location>
</feature>
<dbReference type="AlphaFoldDB" id="A0A844FIL9"/>